<dbReference type="GO" id="GO:0034975">
    <property type="term" value="P:protein folding in endoplasmic reticulum"/>
    <property type="evidence" value="ECO:0007669"/>
    <property type="project" value="TreeGrafter"/>
</dbReference>
<dbReference type="GO" id="GO:0000045">
    <property type="term" value="P:autophagosome assembly"/>
    <property type="evidence" value="ECO:0007669"/>
    <property type="project" value="TreeGrafter"/>
</dbReference>
<evidence type="ECO:0000313" key="10">
    <source>
        <dbReference type="Proteomes" id="UP001187682"/>
    </source>
</evidence>
<comment type="caution">
    <text evidence="9">The sequence shown here is derived from an EMBL/GenBank/DDBJ whole genome shotgun (WGS) entry which is preliminary data.</text>
</comment>
<dbReference type="PANTHER" id="PTHR20994:SF0">
    <property type="entry name" value="ER MEMBRANE PROTEIN COMPLEX SUBUNIT 6"/>
    <property type="match status" value="1"/>
</dbReference>
<comment type="subcellular location">
    <subcellularLocation>
        <location evidence="1">Endoplasmic reticulum membrane</location>
        <topology evidence="1">Multi-pass membrane protein</topology>
    </subcellularLocation>
</comment>
<dbReference type="InterPro" id="IPR029008">
    <property type="entry name" value="EMC6-like"/>
</dbReference>
<feature type="transmembrane region" description="Helical" evidence="8">
    <location>
        <begin position="94"/>
        <end position="119"/>
    </location>
</feature>
<dbReference type="EMBL" id="ONZQ02000001">
    <property type="protein sequence ID" value="SPN97058.1"/>
    <property type="molecule type" value="Genomic_DNA"/>
</dbReference>
<evidence type="ECO:0000256" key="3">
    <source>
        <dbReference type="ARBA" id="ARBA00020827"/>
    </source>
</evidence>
<evidence type="ECO:0000256" key="8">
    <source>
        <dbReference type="SAM" id="Phobius"/>
    </source>
</evidence>
<reference evidence="9" key="1">
    <citation type="submission" date="2018-03" db="EMBL/GenBank/DDBJ databases">
        <authorList>
            <person name="Guldener U."/>
        </authorList>
    </citation>
    <scope>NUCLEOTIDE SEQUENCE</scope>
</reference>
<feature type="transmembrane region" description="Helical" evidence="8">
    <location>
        <begin position="54"/>
        <end position="74"/>
    </location>
</feature>
<sequence length="121" mass="13265">MTTMTEEQTYQISPIVTESVVHNTKTLSNLQSITASLFGVTAGILGLESTPGFLFYLLFSAITILLFHAFRVAPESRAAGLGFFDTSSYFRGAFSFWGSGFTAGLPGFVLTWTLFYNLVRP</sequence>
<dbReference type="GO" id="GO:0072546">
    <property type="term" value="C:EMC complex"/>
    <property type="evidence" value="ECO:0007669"/>
    <property type="project" value="InterPro"/>
</dbReference>
<dbReference type="PANTHER" id="PTHR20994">
    <property type="entry name" value="ER MEMBRANE PROTEIN COMPLEX SUBUNIT 6"/>
    <property type="match status" value="1"/>
</dbReference>
<dbReference type="Pfam" id="PF07019">
    <property type="entry name" value="EMC6"/>
    <property type="match status" value="1"/>
</dbReference>
<name>A0AAE8SRC5_9PEZI</name>
<keyword evidence="6 8" id="KW-1133">Transmembrane helix</keyword>
<comment type="similarity">
    <text evidence="2">Belongs to the EMC6 family.</text>
</comment>
<gene>
    <name evidence="9" type="ORF">DNG_00574</name>
</gene>
<evidence type="ECO:0000256" key="7">
    <source>
        <dbReference type="ARBA" id="ARBA00023136"/>
    </source>
</evidence>
<evidence type="ECO:0000256" key="6">
    <source>
        <dbReference type="ARBA" id="ARBA00022989"/>
    </source>
</evidence>
<proteinExistence type="inferred from homology"/>
<evidence type="ECO:0000256" key="4">
    <source>
        <dbReference type="ARBA" id="ARBA00022692"/>
    </source>
</evidence>
<dbReference type="AlphaFoldDB" id="A0AAE8SRC5"/>
<evidence type="ECO:0000256" key="5">
    <source>
        <dbReference type="ARBA" id="ARBA00022824"/>
    </source>
</evidence>
<evidence type="ECO:0000313" key="9">
    <source>
        <dbReference type="EMBL" id="SPN97058.1"/>
    </source>
</evidence>
<organism evidence="9 10">
    <name type="scientific">Cephalotrichum gorgonifer</name>
    <dbReference type="NCBI Taxonomy" id="2041049"/>
    <lineage>
        <taxon>Eukaryota</taxon>
        <taxon>Fungi</taxon>
        <taxon>Dikarya</taxon>
        <taxon>Ascomycota</taxon>
        <taxon>Pezizomycotina</taxon>
        <taxon>Sordariomycetes</taxon>
        <taxon>Hypocreomycetidae</taxon>
        <taxon>Microascales</taxon>
        <taxon>Microascaceae</taxon>
        <taxon>Cephalotrichum</taxon>
    </lineage>
</organism>
<accession>A0AAE8SRC5</accession>
<keyword evidence="4 8" id="KW-0812">Transmembrane</keyword>
<keyword evidence="10" id="KW-1185">Reference proteome</keyword>
<evidence type="ECO:0000256" key="1">
    <source>
        <dbReference type="ARBA" id="ARBA00004477"/>
    </source>
</evidence>
<protein>
    <recommendedName>
        <fullName evidence="3">ER membrane protein complex subunit 6</fullName>
    </recommendedName>
</protein>
<dbReference type="InterPro" id="IPR008504">
    <property type="entry name" value="Emc6"/>
</dbReference>
<keyword evidence="5" id="KW-0256">Endoplasmic reticulum</keyword>
<evidence type="ECO:0000256" key="2">
    <source>
        <dbReference type="ARBA" id="ARBA00009436"/>
    </source>
</evidence>
<dbReference type="Proteomes" id="UP001187682">
    <property type="component" value="Unassembled WGS sequence"/>
</dbReference>
<keyword evidence="7 8" id="KW-0472">Membrane</keyword>